<dbReference type="Proteomes" id="UP000269721">
    <property type="component" value="Unassembled WGS sequence"/>
</dbReference>
<proteinExistence type="predicted"/>
<dbReference type="Pfam" id="PF21292">
    <property type="entry name" value="EME1-MUS81_C"/>
    <property type="match status" value="1"/>
</dbReference>
<dbReference type="OrthoDB" id="343092at2759"/>
<dbReference type="InterPro" id="IPR042530">
    <property type="entry name" value="EME1/EME2_C"/>
</dbReference>
<sequence length="221" mass="25304">MSDQQVSVSLTADEAIVKATAMLNTKMANFDRWASQNPTKMSAGEVELQQKRQEIKLLRLEINDLKKLKMDYQDSFIFRNGLKESEPPRIHFTKPRNIPASVEKRNTVPLNIKKKLENGDICVNQAQDKQLISPQVPAIVQKKEKIIENIFHHQLEIVPGVSSHIAQMITNLYPTNKSLTKAYDKLDEDGEKWNMLADISVGKRKLGKVLSRRLHDVFNME</sequence>
<dbReference type="EMBL" id="KZ993876">
    <property type="protein sequence ID" value="RKO94516.1"/>
    <property type="molecule type" value="Genomic_DNA"/>
</dbReference>
<gene>
    <name evidence="2" type="ORF">BDK51DRAFT_50044</name>
</gene>
<evidence type="ECO:0000256" key="1">
    <source>
        <dbReference type="SAM" id="Coils"/>
    </source>
</evidence>
<evidence type="ECO:0000313" key="3">
    <source>
        <dbReference type="Proteomes" id="UP000269721"/>
    </source>
</evidence>
<accession>A0A4P9WTU6</accession>
<keyword evidence="3" id="KW-1185">Reference proteome</keyword>
<feature type="coiled-coil region" evidence="1">
    <location>
        <begin position="41"/>
        <end position="75"/>
    </location>
</feature>
<protein>
    <submittedName>
        <fullName evidence="2">Uncharacterized protein</fullName>
    </submittedName>
</protein>
<reference evidence="3" key="1">
    <citation type="journal article" date="2018" name="Nat. Microbiol.">
        <title>Leveraging single-cell genomics to expand the fungal tree of life.</title>
        <authorList>
            <person name="Ahrendt S.R."/>
            <person name="Quandt C.A."/>
            <person name="Ciobanu D."/>
            <person name="Clum A."/>
            <person name="Salamov A."/>
            <person name="Andreopoulos B."/>
            <person name="Cheng J.F."/>
            <person name="Woyke T."/>
            <person name="Pelin A."/>
            <person name="Henrissat B."/>
            <person name="Reynolds N.K."/>
            <person name="Benny G.L."/>
            <person name="Smith M.E."/>
            <person name="James T.Y."/>
            <person name="Grigoriev I.V."/>
        </authorList>
    </citation>
    <scope>NUCLEOTIDE SEQUENCE [LARGE SCALE GENOMIC DNA]</scope>
</reference>
<keyword evidence="1" id="KW-0175">Coiled coil</keyword>
<dbReference type="AlphaFoldDB" id="A0A4P9WTU6"/>
<evidence type="ECO:0000313" key="2">
    <source>
        <dbReference type="EMBL" id="RKO94516.1"/>
    </source>
</evidence>
<organism evidence="2 3">
    <name type="scientific">Blyttiomyces helicus</name>
    <dbReference type="NCBI Taxonomy" id="388810"/>
    <lineage>
        <taxon>Eukaryota</taxon>
        <taxon>Fungi</taxon>
        <taxon>Fungi incertae sedis</taxon>
        <taxon>Chytridiomycota</taxon>
        <taxon>Chytridiomycota incertae sedis</taxon>
        <taxon>Chytridiomycetes</taxon>
        <taxon>Chytridiomycetes incertae sedis</taxon>
        <taxon>Blyttiomyces</taxon>
    </lineage>
</organism>
<name>A0A4P9WTU6_9FUNG</name>
<dbReference type="Gene3D" id="1.10.150.670">
    <property type="entry name" value="Crossover junction endonuclease EME1, DNA-binding domain"/>
    <property type="match status" value="1"/>
</dbReference>